<dbReference type="InterPro" id="IPR016039">
    <property type="entry name" value="Thiolase-like"/>
</dbReference>
<protein>
    <recommendedName>
        <fullName evidence="10">Acyl transferase domain-containing protein</fullName>
    </recommendedName>
</protein>
<dbReference type="Pfam" id="PF16197">
    <property type="entry name" value="KAsynt_C_assoc"/>
    <property type="match status" value="1"/>
</dbReference>
<dbReference type="Pfam" id="PF00550">
    <property type="entry name" value="PP-binding"/>
    <property type="match status" value="1"/>
</dbReference>
<dbReference type="InterPro" id="IPR036736">
    <property type="entry name" value="ACP-like_sf"/>
</dbReference>
<evidence type="ECO:0000259" key="6">
    <source>
        <dbReference type="PROSITE" id="PS50075"/>
    </source>
</evidence>
<dbReference type="InterPro" id="IPR018201">
    <property type="entry name" value="Ketoacyl_synth_AS"/>
</dbReference>
<evidence type="ECO:0000256" key="1">
    <source>
        <dbReference type="ARBA" id="ARBA00022450"/>
    </source>
</evidence>
<feature type="domain" description="Ketosynthase family 3 (KS3)" evidence="7">
    <location>
        <begin position="13"/>
        <end position="435"/>
    </location>
</feature>
<evidence type="ECO:0000256" key="2">
    <source>
        <dbReference type="ARBA" id="ARBA00022553"/>
    </source>
</evidence>
<dbReference type="Gene3D" id="3.30.70.3290">
    <property type="match status" value="1"/>
</dbReference>
<dbReference type="SUPFAM" id="SSF55048">
    <property type="entry name" value="Probable ACP-binding domain of malonyl-CoA ACP transacylase"/>
    <property type="match status" value="1"/>
</dbReference>
<dbReference type="PROSITE" id="PS00606">
    <property type="entry name" value="KS3_1"/>
    <property type="match status" value="1"/>
</dbReference>
<dbReference type="EMBL" id="BAAART010000097">
    <property type="protein sequence ID" value="GAA2244459.1"/>
    <property type="molecule type" value="Genomic_DNA"/>
</dbReference>
<dbReference type="InterPro" id="IPR016036">
    <property type="entry name" value="Malonyl_transacylase_ACP-bd"/>
</dbReference>
<dbReference type="CDD" id="cd00833">
    <property type="entry name" value="PKS"/>
    <property type="match status" value="1"/>
</dbReference>
<dbReference type="Gene3D" id="3.40.366.10">
    <property type="entry name" value="Malonyl-Coenzyme A Acyl Carrier Protein, domain 2"/>
    <property type="match status" value="1"/>
</dbReference>
<dbReference type="InterPro" id="IPR001227">
    <property type="entry name" value="Ac_transferase_dom_sf"/>
</dbReference>
<dbReference type="SUPFAM" id="SSF47336">
    <property type="entry name" value="ACP-like"/>
    <property type="match status" value="1"/>
</dbReference>
<dbReference type="RefSeq" id="WP_234847080.1">
    <property type="nucleotide sequence ID" value="NZ_BAAART010000097.1"/>
</dbReference>
<keyword evidence="3" id="KW-0808">Transferase</keyword>
<keyword evidence="5" id="KW-0012">Acyltransferase</keyword>
<dbReference type="InterPro" id="IPR009081">
    <property type="entry name" value="PP-bd_ACP"/>
</dbReference>
<sequence>MTATHRTMTRDRSLDIAVTGMSGRFPGAPDISSLWASVLGGEVLTTRFGTEELEAAGVPHHLSATPGYVPVHGALADPYRFEHELFGISPREAELMDPQHRLMLEAAWAALEDAGCVPNAPGPTTGVYASASSSGYLRAMLTSGTLDHAGVEQALRANEPDYMATRIAYRLGLTGPALSVLTACSSSLVAVHLAVQSLLQGECDQAVVVAAAVGHPQAGYLHVPGGILSAHGACRPFDAEADGTLGGSGVAAVVLRRYEDALKDGAPLHGVILGSAVNNDGAAKAGYHAPSAEGQEAVIRAAMSAADVPGDSVGYLEAHATGTRIGDPIEWSAATAAYRGIGAGPGQITVGAVKANIGHLDAASGLVSLVKALLVLKEGKVPPVAGFHSRNPLLDDGSPLTVPTAARDWDGPEPRRAGVSSFGIGGTNAHVVLEQPPTRPAPQEPTPPADRLLVLSAANPRALRDSARRLAAALTRGEECASVVDTAHTLAAGRATLPHRLAVTGREPTEVARRLTEAADRVTDKAAPSGRRASGPVPVVFLLPGQGSQYPGMARPFAQVLPGFADVLEECLQAFGPDLERRLRPALHDPDHPAAGTTRTELAQPMLFSVEYAAAQALRELGVEPVALAGHSLGEITAACLAGSLDLPSAAAFVEARGRAMQSCPPGAMLAVAVSERQAEALLAQAAPHIGGKLEIAAVNTPDSCVVAGPTARVEAFRTWLAERVPTRRLHTSHAFHTSLLAPALDEVSRAAGDLHTGPARIPYVSNVTGQLIAAGSRIDPASLVAQMRSRVLFGPGLDELAERFPQAIALEVGPGRALSPAAEAAGLTAIPLSPGRGRLPVEEMLGALGDLWAAGAAVDVTPLCASGRITRLPSYPFHGPALIAPEASATAGTTAAAPAQPSAPLAPHLLVASLWQEYLGHTDLPPDADFFDQGGDSLLITRLARRIAQDLGVQASPRDLMAARTLAGQIELVTDLVPTADLVGQEVSQ</sequence>
<dbReference type="PROSITE" id="PS52004">
    <property type="entry name" value="KS3_2"/>
    <property type="match status" value="1"/>
</dbReference>
<feature type="domain" description="Carrier" evidence="6">
    <location>
        <begin position="903"/>
        <end position="978"/>
    </location>
</feature>
<comment type="caution">
    <text evidence="8">The sequence shown here is derived from an EMBL/GenBank/DDBJ whole genome shotgun (WGS) entry which is preliminary data.</text>
</comment>
<dbReference type="Pfam" id="PF02801">
    <property type="entry name" value="Ketoacyl-synt_C"/>
    <property type="match status" value="1"/>
</dbReference>
<evidence type="ECO:0000259" key="7">
    <source>
        <dbReference type="PROSITE" id="PS52004"/>
    </source>
</evidence>
<dbReference type="InterPro" id="IPR050091">
    <property type="entry name" value="PKS_NRPS_Biosynth_Enz"/>
</dbReference>
<name>A0ABN3DZ82_9ACTN</name>
<evidence type="ECO:0000313" key="9">
    <source>
        <dbReference type="Proteomes" id="UP001501474"/>
    </source>
</evidence>
<keyword evidence="4" id="KW-0045">Antibiotic biosynthesis</keyword>
<dbReference type="SMART" id="SM00823">
    <property type="entry name" value="PKS_PP"/>
    <property type="match status" value="1"/>
</dbReference>
<evidence type="ECO:0000256" key="4">
    <source>
        <dbReference type="ARBA" id="ARBA00023194"/>
    </source>
</evidence>
<gene>
    <name evidence="8" type="ORF">GCM10010104_45810</name>
</gene>
<proteinExistence type="predicted"/>
<evidence type="ECO:0000313" key="8">
    <source>
        <dbReference type="EMBL" id="GAA2244459.1"/>
    </source>
</evidence>
<dbReference type="Gene3D" id="3.40.47.10">
    <property type="match status" value="1"/>
</dbReference>
<dbReference type="InterPro" id="IPR014030">
    <property type="entry name" value="Ketoacyl_synth_N"/>
</dbReference>
<keyword evidence="1" id="KW-0596">Phosphopantetheine</keyword>
<dbReference type="InterPro" id="IPR014043">
    <property type="entry name" value="Acyl_transferase_dom"/>
</dbReference>
<evidence type="ECO:0008006" key="10">
    <source>
        <dbReference type="Google" id="ProtNLM"/>
    </source>
</evidence>
<dbReference type="InterPro" id="IPR032821">
    <property type="entry name" value="PKS_assoc"/>
</dbReference>
<keyword evidence="9" id="KW-1185">Reference proteome</keyword>
<evidence type="ECO:0000256" key="5">
    <source>
        <dbReference type="ARBA" id="ARBA00023315"/>
    </source>
</evidence>
<dbReference type="InterPro" id="IPR020806">
    <property type="entry name" value="PKS_PP-bd"/>
</dbReference>
<evidence type="ECO:0000256" key="3">
    <source>
        <dbReference type="ARBA" id="ARBA00022679"/>
    </source>
</evidence>
<dbReference type="InterPro" id="IPR014031">
    <property type="entry name" value="Ketoacyl_synth_C"/>
</dbReference>
<dbReference type="InterPro" id="IPR016035">
    <property type="entry name" value="Acyl_Trfase/lysoPLipase"/>
</dbReference>
<dbReference type="Pfam" id="PF00109">
    <property type="entry name" value="ketoacyl-synt"/>
    <property type="match status" value="1"/>
</dbReference>
<dbReference type="SUPFAM" id="SSF53901">
    <property type="entry name" value="Thiolase-like"/>
    <property type="match status" value="1"/>
</dbReference>
<dbReference type="SMART" id="SM00825">
    <property type="entry name" value="PKS_KS"/>
    <property type="match status" value="1"/>
</dbReference>
<reference evidence="8 9" key="1">
    <citation type="journal article" date="2019" name="Int. J. Syst. Evol. Microbiol.">
        <title>The Global Catalogue of Microorganisms (GCM) 10K type strain sequencing project: providing services to taxonomists for standard genome sequencing and annotation.</title>
        <authorList>
            <consortium name="The Broad Institute Genomics Platform"/>
            <consortium name="The Broad Institute Genome Sequencing Center for Infectious Disease"/>
            <person name="Wu L."/>
            <person name="Ma J."/>
        </authorList>
    </citation>
    <scope>NUCLEOTIDE SEQUENCE [LARGE SCALE GENOMIC DNA]</scope>
    <source>
        <strain evidence="8 9">JCM 3053</strain>
    </source>
</reference>
<dbReference type="Gene3D" id="1.10.1200.10">
    <property type="entry name" value="ACP-like"/>
    <property type="match status" value="1"/>
</dbReference>
<keyword evidence="2" id="KW-0597">Phosphoprotein</keyword>
<dbReference type="PANTHER" id="PTHR43775">
    <property type="entry name" value="FATTY ACID SYNTHASE"/>
    <property type="match status" value="1"/>
</dbReference>
<dbReference type="PANTHER" id="PTHR43775:SF37">
    <property type="entry name" value="SI:DKEY-61P9.11"/>
    <property type="match status" value="1"/>
</dbReference>
<dbReference type="PROSITE" id="PS50075">
    <property type="entry name" value="CARRIER"/>
    <property type="match status" value="1"/>
</dbReference>
<dbReference type="Pfam" id="PF00698">
    <property type="entry name" value="Acyl_transf_1"/>
    <property type="match status" value="1"/>
</dbReference>
<organism evidence="8 9">
    <name type="scientific">Streptomyces indiaensis</name>
    <dbReference type="NCBI Taxonomy" id="284033"/>
    <lineage>
        <taxon>Bacteria</taxon>
        <taxon>Bacillati</taxon>
        <taxon>Actinomycetota</taxon>
        <taxon>Actinomycetes</taxon>
        <taxon>Kitasatosporales</taxon>
        <taxon>Streptomycetaceae</taxon>
        <taxon>Streptomyces</taxon>
    </lineage>
</organism>
<dbReference type="SUPFAM" id="SSF52151">
    <property type="entry name" value="FabD/lysophospholipase-like"/>
    <property type="match status" value="1"/>
</dbReference>
<dbReference type="InterPro" id="IPR020841">
    <property type="entry name" value="PKS_Beta-ketoAc_synthase_dom"/>
</dbReference>
<accession>A0ABN3DZ82</accession>
<dbReference type="SMART" id="SM00827">
    <property type="entry name" value="PKS_AT"/>
    <property type="match status" value="1"/>
</dbReference>
<dbReference type="Proteomes" id="UP001501474">
    <property type="component" value="Unassembled WGS sequence"/>
</dbReference>